<dbReference type="InterPro" id="IPR021109">
    <property type="entry name" value="Peptidase_aspartic_dom_sf"/>
</dbReference>
<name>A0A3E2HJ35_SCYLI</name>
<feature type="region of interest" description="Disordered" evidence="1">
    <location>
        <begin position="270"/>
        <end position="291"/>
    </location>
</feature>
<evidence type="ECO:0000313" key="2">
    <source>
        <dbReference type="EMBL" id="RFU33051.1"/>
    </source>
</evidence>
<keyword evidence="3" id="KW-1185">Reference proteome</keyword>
<dbReference type="AlphaFoldDB" id="A0A3E2HJ35"/>
<dbReference type="OrthoDB" id="3472818at2759"/>
<gene>
    <name evidence="2" type="ORF">B7463_g3288</name>
</gene>
<sequence length="314" mass="35459">MKGLGYKSIGTASVICRFTSEPFMTQPVQFFVFEKLQCEVLFGREFLRATQTLDIYQHRLRSIESTITASAAVRSISHVGECLKCWLDGIPVRSLPDTGANVNLISSEFAEILDYHNGPGGKTIQVGEQVWIEFADCSTARIEGTIQLTVSFCPPKETNGVLKLIESSGSSANKTPARGIKALQSNINIIEPFHIIKDLSYDVILGETILTTVDAYNQHSSGFSTPEKRKEGCIAIARKKKPGEGTQHPKTLRNPEQKFRDKFSLEYDRYQREKESHEDERLHGRISDKEAQIKCSQTDQNHLEWLRMHREPLE</sequence>
<dbReference type="CDD" id="cd00303">
    <property type="entry name" value="retropepsin_like"/>
    <property type="match status" value="1"/>
</dbReference>
<dbReference type="Proteomes" id="UP000258309">
    <property type="component" value="Unassembled WGS sequence"/>
</dbReference>
<accession>A0A3E2HJ35</accession>
<comment type="caution">
    <text evidence="2">The sequence shown here is derived from an EMBL/GenBank/DDBJ whole genome shotgun (WGS) entry which is preliminary data.</text>
</comment>
<proteinExistence type="predicted"/>
<dbReference type="STRING" id="5539.A0A3E2HJ35"/>
<feature type="non-terminal residue" evidence="2">
    <location>
        <position position="1"/>
    </location>
</feature>
<evidence type="ECO:0000313" key="3">
    <source>
        <dbReference type="Proteomes" id="UP000258309"/>
    </source>
</evidence>
<protein>
    <submittedName>
        <fullName evidence="2">Uncharacterized protein</fullName>
    </submittedName>
</protein>
<evidence type="ECO:0000256" key="1">
    <source>
        <dbReference type="SAM" id="MobiDB-lite"/>
    </source>
</evidence>
<dbReference type="EMBL" id="NCSJ02000042">
    <property type="protein sequence ID" value="RFU33051.1"/>
    <property type="molecule type" value="Genomic_DNA"/>
</dbReference>
<feature type="non-terminal residue" evidence="2">
    <location>
        <position position="314"/>
    </location>
</feature>
<reference evidence="2 3" key="1">
    <citation type="submission" date="2018-05" db="EMBL/GenBank/DDBJ databases">
        <title>Draft genome sequence of Scytalidium lignicola DSM 105466, a ubiquitous saprotrophic fungus.</title>
        <authorList>
            <person name="Buettner E."/>
            <person name="Gebauer A.M."/>
            <person name="Hofrichter M."/>
            <person name="Liers C."/>
            <person name="Kellner H."/>
        </authorList>
    </citation>
    <scope>NUCLEOTIDE SEQUENCE [LARGE SCALE GENOMIC DNA]</scope>
    <source>
        <strain evidence="2 3">DSM 105466</strain>
    </source>
</reference>
<dbReference type="Gene3D" id="2.40.70.10">
    <property type="entry name" value="Acid Proteases"/>
    <property type="match status" value="1"/>
</dbReference>
<organism evidence="2 3">
    <name type="scientific">Scytalidium lignicola</name>
    <name type="common">Hyphomycete</name>
    <dbReference type="NCBI Taxonomy" id="5539"/>
    <lineage>
        <taxon>Eukaryota</taxon>
        <taxon>Fungi</taxon>
        <taxon>Dikarya</taxon>
        <taxon>Ascomycota</taxon>
        <taxon>Pezizomycotina</taxon>
        <taxon>Leotiomycetes</taxon>
        <taxon>Leotiomycetes incertae sedis</taxon>
        <taxon>Scytalidium</taxon>
    </lineage>
</organism>